<feature type="transmembrane region" description="Helical" evidence="1">
    <location>
        <begin position="55"/>
        <end position="72"/>
    </location>
</feature>
<keyword evidence="2" id="KW-0150">Chloroplast</keyword>
<dbReference type="RefSeq" id="YP_009394326.1">
    <property type="nucleotide sequence ID" value="NC_035272.1"/>
</dbReference>
<name>A0A1Z1M9V0_9FLOR</name>
<gene>
    <name evidence="2" type="primary">ConsOrf4</name>
</gene>
<proteinExistence type="predicted"/>
<geneLocation type="chloroplast" evidence="2"/>
<accession>A0A1Z1M9V0</accession>
<keyword evidence="2" id="KW-0934">Plastid</keyword>
<sequence>MFFYLNLKSIIPFIYLLLLPYQYIKSIIFILIFITLNKNRRIYLHTILKNVRNNIVFIIYLILGTLYTSNNYSNIEEILGRFLCIPYFLKYNVKKDFNFMLKIYYVSFKLPEYIIKSITINILHIILTTNLSVITTNEILLNSLKILINHQYQIKKNSYYLLLLTFLTSYEIIEKILLKFQNLYVGLKSKNYISLNNLLKYINYFLDSIAQQVVEESYLLMLTIWNRT</sequence>
<keyword evidence="1" id="KW-0472">Membrane</keyword>
<organism evidence="2">
    <name type="scientific">Leptosiphonia brodiei</name>
    <dbReference type="NCBI Taxonomy" id="2608611"/>
    <lineage>
        <taxon>Eukaryota</taxon>
        <taxon>Rhodophyta</taxon>
        <taxon>Florideophyceae</taxon>
        <taxon>Rhodymeniophycidae</taxon>
        <taxon>Ceramiales</taxon>
        <taxon>Rhodomelaceae</taxon>
        <taxon>Polysiphonioideae</taxon>
        <taxon>Leptosiphonia</taxon>
    </lineage>
</organism>
<evidence type="ECO:0000313" key="2">
    <source>
        <dbReference type="EMBL" id="ARW62888.1"/>
    </source>
</evidence>
<reference evidence="2" key="1">
    <citation type="journal article" date="2017" name="J. Phycol.">
        <title>Analysis of chloroplast genomes and a supermatrix inform reclassification of the Rhodomelaceae (Rhodophyta).</title>
        <authorList>
            <person name="Diaz-Tapia P."/>
            <person name="Maggs C.A."/>
            <person name="West J.A."/>
            <person name="Verbruggen H."/>
        </authorList>
    </citation>
    <scope>NUCLEOTIDE SEQUENCE</scope>
    <source>
        <strain evidence="2">PD516</strain>
    </source>
</reference>
<dbReference type="EMBL" id="MF101425">
    <property type="protein sequence ID" value="ARW62888.1"/>
    <property type="molecule type" value="Genomic_DNA"/>
</dbReference>
<evidence type="ECO:0000256" key="1">
    <source>
        <dbReference type="SAM" id="Phobius"/>
    </source>
</evidence>
<dbReference type="AlphaFoldDB" id="A0A1Z1M9V0"/>
<feature type="transmembrane region" description="Helical" evidence="1">
    <location>
        <begin position="12"/>
        <end position="34"/>
    </location>
</feature>
<dbReference type="GeneID" id="33356172"/>
<keyword evidence="1" id="KW-0812">Transmembrane</keyword>
<keyword evidence="1" id="KW-1133">Transmembrane helix</keyword>
<protein>
    <submittedName>
        <fullName evidence="2">Uncharacterized protein</fullName>
    </submittedName>
</protein>